<organism evidence="1 2">
    <name type="scientific">Candidatus Protofrankia californiensis</name>
    <dbReference type="NCBI Taxonomy" id="1839754"/>
    <lineage>
        <taxon>Bacteria</taxon>
        <taxon>Bacillati</taxon>
        <taxon>Actinomycetota</taxon>
        <taxon>Actinomycetes</taxon>
        <taxon>Frankiales</taxon>
        <taxon>Frankiaceae</taxon>
        <taxon>Protofrankia</taxon>
    </lineage>
</organism>
<dbReference type="EMBL" id="FLUV01002288">
    <property type="protein sequence ID" value="SBW28014.1"/>
    <property type="molecule type" value="Genomic_DNA"/>
</dbReference>
<protein>
    <submittedName>
        <fullName evidence="1">Uncharacterized protein</fullName>
    </submittedName>
</protein>
<proteinExistence type="predicted"/>
<name>A0A1C3PDX2_9ACTN</name>
<keyword evidence="2" id="KW-1185">Reference proteome</keyword>
<dbReference type="Proteomes" id="UP000199013">
    <property type="component" value="Unassembled WGS sequence"/>
</dbReference>
<dbReference type="AlphaFoldDB" id="A0A1C3PDX2"/>
<evidence type="ECO:0000313" key="1">
    <source>
        <dbReference type="EMBL" id="SBW28014.1"/>
    </source>
</evidence>
<sequence>MGQVLRQGGLVDVAAHLADTRCDPALLQPTGAGRVRVDQAHVTPLLLPAVADYRRVDPQGHSDRWGVVVTLDVEKVDPSATLTWI</sequence>
<evidence type="ECO:0000313" key="2">
    <source>
        <dbReference type="Proteomes" id="UP000199013"/>
    </source>
</evidence>
<gene>
    <name evidence="1" type="ORF">FDG2_5502</name>
</gene>
<accession>A0A1C3PDX2</accession>
<reference evidence="2" key="1">
    <citation type="submission" date="2016-02" db="EMBL/GenBank/DDBJ databases">
        <authorList>
            <person name="Wibberg D."/>
        </authorList>
    </citation>
    <scope>NUCLEOTIDE SEQUENCE [LARGE SCALE GENOMIC DNA]</scope>
</reference>